<keyword evidence="4" id="KW-1133">Transmembrane helix</keyword>
<feature type="chain" id="PRO_5041916667" description="Galactose oxidase" evidence="5">
    <location>
        <begin position="27"/>
        <end position="649"/>
    </location>
</feature>
<dbReference type="Proteomes" id="UP001194580">
    <property type="component" value="Unassembled WGS sequence"/>
</dbReference>
<evidence type="ECO:0000313" key="7">
    <source>
        <dbReference type="Proteomes" id="UP001194580"/>
    </source>
</evidence>
<evidence type="ECO:0000256" key="4">
    <source>
        <dbReference type="SAM" id="Phobius"/>
    </source>
</evidence>
<accession>A0AAD4D9M9</accession>
<dbReference type="PANTHER" id="PTHR46093:SF3">
    <property type="entry name" value="ACYL-COA-BINDING DOMAIN-CONTAINING PROTEIN 4"/>
    <property type="match status" value="1"/>
</dbReference>
<keyword evidence="4" id="KW-0812">Transmembrane</keyword>
<keyword evidence="2" id="KW-0677">Repeat</keyword>
<evidence type="ECO:0000313" key="6">
    <source>
        <dbReference type="EMBL" id="KAG0272566.1"/>
    </source>
</evidence>
<dbReference type="EMBL" id="JAAAIL010000901">
    <property type="protein sequence ID" value="KAG0272566.1"/>
    <property type="molecule type" value="Genomic_DNA"/>
</dbReference>
<sequence length="649" mass="70207">MLLLLTLPHAVLLLLALTHLQTVAQADVVQQAPRVTPTKTLSTTPAISAPTTTDPGLIGLPTLSPEPQVVVYPANCQSEGKWFIQGGFHYTSFNQLFSLDLTVPWNTSSAPWVEYPDAPPLSTQNCLYAPKDGALRFNNISRAFTTNISSSPVLTGNAVGPLGSVLAFIGNEDKTQPLISILNMTTGTWHYNASSVNVPIRNPGIFVPTNSLDGRIYMRGGHQSSKADTMDIYDPRKDTLTSIPIVLASDTVKSIVSGGAGVPPAQWYSTCWSSRRSSILYFGGRIGLSNNYTSPEIIEYKPDTNTWAMLPVTGTGPTAREDACMVTDKDNNRVVVFGGQNVNGSLPDIYILDMKTLVWTRGQNIGVGRLGMACALYNDGFLTWGGATETFLVGYPDENPNVFNLTTMRWTDRYNQKDPVDGESEESNTGGGSKLGLILGLSIAFAAMIALACGVYLFRREKRKTVQDYDRILYGKSTDTRQDPSQVSSSHSGTTHPNGHSSIDPTAPPRVALSSMSSKPQPKRQAGLLTPRGVNWSSGGRHSGSEGSWQDDVSIRTATSGKYIQETDDESPSRRNRRRQKHQDRPNSQLGHKIEMSSMGPQGDGKGDITTSLNSHGDPTKISPASPSHAIAPYAAPSAPPNPNNRRKE</sequence>
<feature type="transmembrane region" description="Helical" evidence="4">
    <location>
        <begin position="435"/>
        <end position="458"/>
    </location>
</feature>
<feature type="compositionally biased region" description="Polar residues" evidence="3">
    <location>
        <begin position="483"/>
        <end position="504"/>
    </location>
</feature>
<dbReference type="Gene3D" id="2.120.10.80">
    <property type="entry name" value="Kelch-type beta propeller"/>
    <property type="match status" value="2"/>
</dbReference>
<feature type="compositionally biased region" description="Low complexity" evidence="3">
    <location>
        <begin position="537"/>
        <end position="548"/>
    </location>
</feature>
<dbReference type="Pfam" id="PF24681">
    <property type="entry name" value="Kelch_KLHDC2_KLHL20_DRC7"/>
    <property type="match status" value="1"/>
</dbReference>
<keyword evidence="7" id="KW-1185">Reference proteome</keyword>
<proteinExistence type="predicted"/>
<evidence type="ECO:0000256" key="2">
    <source>
        <dbReference type="ARBA" id="ARBA00022737"/>
    </source>
</evidence>
<feature type="compositionally biased region" description="Low complexity" evidence="3">
    <location>
        <begin position="623"/>
        <end position="637"/>
    </location>
</feature>
<dbReference type="InterPro" id="IPR015915">
    <property type="entry name" value="Kelch-typ_b-propeller"/>
</dbReference>
<protein>
    <recommendedName>
        <fullName evidence="8">Galactose oxidase</fullName>
    </recommendedName>
</protein>
<dbReference type="PANTHER" id="PTHR46093">
    <property type="entry name" value="ACYL-COA-BINDING DOMAIN-CONTAINING PROTEIN 5"/>
    <property type="match status" value="1"/>
</dbReference>
<evidence type="ECO:0000256" key="1">
    <source>
        <dbReference type="ARBA" id="ARBA00022441"/>
    </source>
</evidence>
<dbReference type="SUPFAM" id="SSF117281">
    <property type="entry name" value="Kelch motif"/>
    <property type="match status" value="1"/>
</dbReference>
<gene>
    <name evidence="6" type="ORF">BGZ95_011674</name>
</gene>
<evidence type="ECO:0000256" key="3">
    <source>
        <dbReference type="SAM" id="MobiDB-lite"/>
    </source>
</evidence>
<evidence type="ECO:0008006" key="8">
    <source>
        <dbReference type="Google" id="ProtNLM"/>
    </source>
</evidence>
<comment type="caution">
    <text evidence="6">The sequence shown here is derived from an EMBL/GenBank/DDBJ whole genome shotgun (WGS) entry which is preliminary data.</text>
</comment>
<keyword evidence="5" id="KW-0732">Signal</keyword>
<feature type="region of interest" description="Disordered" evidence="3">
    <location>
        <begin position="477"/>
        <end position="649"/>
    </location>
</feature>
<reference evidence="6" key="1">
    <citation type="journal article" date="2020" name="Fungal Divers.">
        <title>Resolving the Mortierellaceae phylogeny through synthesis of multi-gene phylogenetics and phylogenomics.</title>
        <authorList>
            <person name="Vandepol N."/>
            <person name="Liber J."/>
            <person name="Desiro A."/>
            <person name="Na H."/>
            <person name="Kennedy M."/>
            <person name="Barry K."/>
            <person name="Grigoriev I.V."/>
            <person name="Miller A.N."/>
            <person name="O'Donnell K."/>
            <person name="Stajich J.E."/>
            <person name="Bonito G."/>
        </authorList>
    </citation>
    <scope>NUCLEOTIDE SEQUENCE</scope>
    <source>
        <strain evidence="6">NRRL 28262</strain>
    </source>
</reference>
<feature type="signal peptide" evidence="5">
    <location>
        <begin position="1"/>
        <end position="26"/>
    </location>
</feature>
<organism evidence="6 7">
    <name type="scientific">Linnemannia exigua</name>
    <dbReference type="NCBI Taxonomy" id="604196"/>
    <lineage>
        <taxon>Eukaryota</taxon>
        <taxon>Fungi</taxon>
        <taxon>Fungi incertae sedis</taxon>
        <taxon>Mucoromycota</taxon>
        <taxon>Mortierellomycotina</taxon>
        <taxon>Mortierellomycetes</taxon>
        <taxon>Mortierellales</taxon>
        <taxon>Mortierellaceae</taxon>
        <taxon>Linnemannia</taxon>
    </lineage>
</organism>
<keyword evidence="1" id="KW-0880">Kelch repeat</keyword>
<name>A0AAD4D9M9_9FUNG</name>
<dbReference type="AlphaFoldDB" id="A0AAD4D9M9"/>
<evidence type="ECO:0000256" key="5">
    <source>
        <dbReference type="SAM" id="SignalP"/>
    </source>
</evidence>
<keyword evidence="4" id="KW-0472">Membrane</keyword>